<feature type="domain" description="G-protein coupled receptors family 2 profile 2" evidence="7">
    <location>
        <begin position="20"/>
        <end position="190"/>
    </location>
</feature>
<evidence type="ECO:0000313" key="8">
    <source>
        <dbReference type="EMBL" id="PVD30673.1"/>
    </source>
</evidence>
<evidence type="ECO:0000256" key="3">
    <source>
        <dbReference type="ARBA" id="ARBA00022989"/>
    </source>
</evidence>
<evidence type="ECO:0000256" key="4">
    <source>
        <dbReference type="ARBA" id="ARBA00023136"/>
    </source>
</evidence>
<dbReference type="STRING" id="400727.A0A2T7PB75"/>
<evidence type="ECO:0000256" key="2">
    <source>
        <dbReference type="ARBA" id="ARBA00022692"/>
    </source>
</evidence>
<evidence type="ECO:0000256" key="1">
    <source>
        <dbReference type="ARBA" id="ARBA00004141"/>
    </source>
</evidence>
<organism evidence="8 9">
    <name type="scientific">Pomacea canaliculata</name>
    <name type="common">Golden apple snail</name>
    <dbReference type="NCBI Taxonomy" id="400727"/>
    <lineage>
        <taxon>Eukaryota</taxon>
        <taxon>Metazoa</taxon>
        <taxon>Spiralia</taxon>
        <taxon>Lophotrochozoa</taxon>
        <taxon>Mollusca</taxon>
        <taxon>Gastropoda</taxon>
        <taxon>Caenogastropoda</taxon>
        <taxon>Architaenioglossa</taxon>
        <taxon>Ampullarioidea</taxon>
        <taxon>Ampullariidae</taxon>
        <taxon>Pomacea</taxon>
    </lineage>
</organism>
<dbReference type="InterPro" id="IPR000832">
    <property type="entry name" value="GPCR_2_secretin-like"/>
</dbReference>
<evidence type="ECO:0000256" key="5">
    <source>
        <dbReference type="SAM" id="MobiDB-lite"/>
    </source>
</evidence>
<reference evidence="8 9" key="1">
    <citation type="submission" date="2018-04" db="EMBL/GenBank/DDBJ databases">
        <title>The genome of golden apple snail Pomacea canaliculata provides insight into stress tolerance and invasive adaptation.</title>
        <authorList>
            <person name="Liu C."/>
            <person name="Liu B."/>
            <person name="Ren Y."/>
            <person name="Zhang Y."/>
            <person name="Wang H."/>
            <person name="Li S."/>
            <person name="Jiang F."/>
            <person name="Yin L."/>
            <person name="Zhang G."/>
            <person name="Qian W."/>
            <person name="Fan W."/>
        </authorList>
    </citation>
    <scope>NUCLEOTIDE SEQUENCE [LARGE SCALE GENOMIC DNA]</scope>
    <source>
        <strain evidence="8">SZHN2017</strain>
        <tissue evidence="8">Muscle</tissue>
    </source>
</reference>
<evidence type="ECO:0000259" key="7">
    <source>
        <dbReference type="PROSITE" id="PS50261"/>
    </source>
</evidence>
<dbReference type="EMBL" id="PZQS01000005">
    <property type="protein sequence ID" value="PVD30673.1"/>
    <property type="molecule type" value="Genomic_DNA"/>
</dbReference>
<dbReference type="GO" id="GO:0007166">
    <property type="term" value="P:cell surface receptor signaling pathway"/>
    <property type="evidence" value="ECO:0007669"/>
    <property type="project" value="InterPro"/>
</dbReference>
<dbReference type="InterPro" id="IPR017981">
    <property type="entry name" value="GPCR_2-like_7TM"/>
</dbReference>
<feature type="compositionally biased region" description="Low complexity" evidence="5">
    <location>
        <begin position="217"/>
        <end position="229"/>
    </location>
</feature>
<dbReference type="GO" id="GO:0007189">
    <property type="term" value="P:adenylate cyclase-activating G protein-coupled receptor signaling pathway"/>
    <property type="evidence" value="ECO:0007669"/>
    <property type="project" value="TreeGrafter"/>
</dbReference>
<dbReference type="GO" id="GO:0004930">
    <property type="term" value="F:G protein-coupled receptor activity"/>
    <property type="evidence" value="ECO:0007669"/>
    <property type="project" value="InterPro"/>
</dbReference>
<dbReference type="PANTHER" id="PTHR12011">
    <property type="entry name" value="ADHESION G-PROTEIN COUPLED RECEPTOR"/>
    <property type="match status" value="1"/>
</dbReference>
<dbReference type="PROSITE" id="PS50261">
    <property type="entry name" value="G_PROTEIN_RECEP_F2_4"/>
    <property type="match status" value="1"/>
</dbReference>
<sequence>MPGLELFRYEDAEGTCNVSSVSVTEVGADQADELMLVSVVMHVRDRLLDLPQGSLTCERVCVHRNLCLAIASAQVTFLAGVDAVGERVVCSIVALLLHYCYLAVFTWMLVEGLHLYSQVVRVFGTEHLRVRYYVCFGWGIPLILVAISAATNWQGYGTPTSCWLSTQRKTIWAFVGPALAIIMGFFIFLFHCAFNTEVRQAFKRLQERRSLQRGDLSSSSGYSSSASMSPTPQTQKMSALDARLRVGVGAGVGVHIVTTNHRNNLFVTWPQCQTSLDIILLRQETYGAQAQR</sequence>
<dbReference type="PANTHER" id="PTHR12011:SF347">
    <property type="entry name" value="FI21270P1-RELATED"/>
    <property type="match status" value="1"/>
</dbReference>
<dbReference type="Pfam" id="PF00002">
    <property type="entry name" value="7tm_2"/>
    <property type="match status" value="1"/>
</dbReference>
<feature type="region of interest" description="Disordered" evidence="5">
    <location>
        <begin position="213"/>
        <end position="233"/>
    </location>
</feature>
<gene>
    <name evidence="8" type="ORF">C0Q70_09946</name>
</gene>
<dbReference type="GO" id="GO:0005886">
    <property type="term" value="C:plasma membrane"/>
    <property type="evidence" value="ECO:0007669"/>
    <property type="project" value="TreeGrafter"/>
</dbReference>
<keyword evidence="9" id="KW-1185">Reference proteome</keyword>
<dbReference type="Proteomes" id="UP000245119">
    <property type="component" value="Linkage Group LG5"/>
</dbReference>
<keyword evidence="4 6" id="KW-0472">Membrane</keyword>
<proteinExistence type="predicted"/>
<dbReference type="PRINTS" id="PR00249">
    <property type="entry name" value="GPCRSECRETIN"/>
</dbReference>
<accession>A0A2T7PB75</accession>
<feature type="transmembrane region" description="Helical" evidence="6">
    <location>
        <begin position="171"/>
        <end position="194"/>
    </location>
</feature>
<protein>
    <recommendedName>
        <fullName evidence="7">G-protein coupled receptors family 2 profile 2 domain-containing protein</fullName>
    </recommendedName>
</protein>
<feature type="transmembrane region" description="Helical" evidence="6">
    <location>
        <begin position="130"/>
        <end position="151"/>
    </location>
</feature>
<dbReference type="OrthoDB" id="347083at2759"/>
<dbReference type="AlphaFoldDB" id="A0A2T7PB75"/>
<evidence type="ECO:0000256" key="6">
    <source>
        <dbReference type="SAM" id="Phobius"/>
    </source>
</evidence>
<dbReference type="Gene3D" id="1.20.1070.10">
    <property type="entry name" value="Rhodopsin 7-helix transmembrane proteins"/>
    <property type="match status" value="1"/>
</dbReference>
<keyword evidence="3 6" id="KW-1133">Transmembrane helix</keyword>
<feature type="transmembrane region" description="Helical" evidence="6">
    <location>
        <begin position="91"/>
        <end position="110"/>
    </location>
</feature>
<evidence type="ECO:0000313" key="9">
    <source>
        <dbReference type="Proteomes" id="UP000245119"/>
    </source>
</evidence>
<name>A0A2T7PB75_POMCA</name>
<comment type="subcellular location">
    <subcellularLocation>
        <location evidence="1">Membrane</location>
        <topology evidence="1">Multi-pass membrane protein</topology>
    </subcellularLocation>
</comment>
<keyword evidence="2 6" id="KW-0812">Transmembrane</keyword>
<comment type="caution">
    <text evidence="8">The sequence shown here is derived from an EMBL/GenBank/DDBJ whole genome shotgun (WGS) entry which is preliminary data.</text>
</comment>